<evidence type="ECO:0000256" key="2">
    <source>
        <dbReference type="SAM" id="SignalP"/>
    </source>
</evidence>
<accession>A0AAE3IN85</accession>
<dbReference type="AlphaFoldDB" id="A0AAE3IN85"/>
<dbReference type="EMBL" id="JAOTPL010000006">
    <property type="protein sequence ID" value="MCU7694071.1"/>
    <property type="molecule type" value="Genomic_DNA"/>
</dbReference>
<protein>
    <recommendedName>
        <fullName evidence="5">PorT family protein</fullName>
    </recommendedName>
</protein>
<feature type="signal peptide" evidence="2">
    <location>
        <begin position="1"/>
        <end position="21"/>
    </location>
</feature>
<feature type="chain" id="PRO_5042073201" description="PorT family protein" evidence="2">
    <location>
        <begin position="22"/>
        <end position="313"/>
    </location>
</feature>
<gene>
    <name evidence="3" type="ORF">OD355_06015</name>
</gene>
<reference evidence="3" key="1">
    <citation type="submission" date="2022-10" db="EMBL/GenBank/DDBJ databases">
        <authorList>
            <person name="Kim H.S."/>
            <person name="Kim J.-S."/>
            <person name="Suh M.K."/>
            <person name="Eom M.K."/>
            <person name="Lee J.-S."/>
        </authorList>
    </citation>
    <scope>NUCLEOTIDE SEQUENCE</scope>
    <source>
        <strain evidence="3">LIP-5</strain>
    </source>
</reference>
<feature type="coiled-coil region" evidence="1">
    <location>
        <begin position="37"/>
        <end position="89"/>
    </location>
</feature>
<keyword evidence="4" id="KW-1185">Reference proteome</keyword>
<name>A0AAE3IN85_9BACT</name>
<keyword evidence="2" id="KW-0732">Signal</keyword>
<evidence type="ECO:0008006" key="5">
    <source>
        <dbReference type="Google" id="ProtNLM"/>
    </source>
</evidence>
<dbReference type="RefSeq" id="WP_263037557.1">
    <property type="nucleotide sequence ID" value="NZ_JAOTPL010000006.1"/>
</dbReference>
<evidence type="ECO:0000313" key="4">
    <source>
        <dbReference type="Proteomes" id="UP001209317"/>
    </source>
</evidence>
<keyword evidence="1" id="KW-0175">Coiled coil</keyword>
<comment type="caution">
    <text evidence="3">The sequence shown here is derived from an EMBL/GenBank/DDBJ whole genome shotgun (WGS) entry which is preliminary data.</text>
</comment>
<proteinExistence type="predicted"/>
<sequence>MQKICFLTVLLLTLSLPHVFAQKDIVILEKKKEVIRNEEKEKLKKEVLSINKQYEDEVITFEEAEKLKKEAAARRAEKIEERIARLEKGDASETVREIKPARRTESIFVFAAGINNTLQSGRGLNSSDYKVWGSRFAELGIAGQTRLMEDNNFARINYGISFQFNGLKPTDNRYFVNNNKLIELQKYPVDLRKSKLNYYNLVFPVHFEFGPSRKIEKKGRYVYDTEKQFKVGIGGYAGLNIGARQKLKYNHEGKIKKEKLKGDYQLNDFVYGLSGYLGFGETSFYVKYDLNPLFKSPNLQHNNISVGVRFDFK</sequence>
<evidence type="ECO:0000256" key="1">
    <source>
        <dbReference type="SAM" id="Coils"/>
    </source>
</evidence>
<evidence type="ECO:0000313" key="3">
    <source>
        <dbReference type="EMBL" id="MCU7694071.1"/>
    </source>
</evidence>
<dbReference type="Proteomes" id="UP001209317">
    <property type="component" value="Unassembled WGS sequence"/>
</dbReference>
<organism evidence="3 4">
    <name type="scientific">Haoranjiania flava</name>
    <dbReference type="NCBI Taxonomy" id="1856322"/>
    <lineage>
        <taxon>Bacteria</taxon>
        <taxon>Pseudomonadati</taxon>
        <taxon>Bacteroidota</taxon>
        <taxon>Chitinophagia</taxon>
        <taxon>Chitinophagales</taxon>
        <taxon>Chitinophagaceae</taxon>
        <taxon>Haoranjiania</taxon>
    </lineage>
</organism>